<dbReference type="Gene3D" id="1.25.40.10">
    <property type="entry name" value="Tetratricopeptide repeat domain"/>
    <property type="match status" value="4"/>
</dbReference>
<feature type="repeat" description="PPR" evidence="3">
    <location>
        <begin position="353"/>
        <end position="387"/>
    </location>
</feature>
<feature type="repeat" description="PPR" evidence="3">
    <location>
        <begin position="318"/>
        <end position="352"/>
    </location>
</feature>
<reference evidence="5" key="1">
    <citation type="journal article" date="2017" name="Nat. Commun.">
        <title>The asparagus genome sheds light on the origin and evolution of a young Y chromosome.</title>
        <authorList>
            <person name="Harkess A."/>
            <person name="Zhou J."/>
            <person name="Xu C."/>
            <person name="Bowers J.E."/>
            <person name="Van der Hulst R."/>
            <person name="Ayyampalayam S."/>
            <person name="Mercati F."/>
            <person name="Riccardi P."/>
            <person name="McKain M.R."/>
            <person name="Kakrana A."/>
            <person name="Tang H."/>
            <person name="Ray J."/>
            <person name="Groenendijk J."/>
            <person name="Arikit S."/>
            <person name="Mathioni S.M."/>
            <person name="Nakano M."/>
            <person name="Shan H."/>
            <person name="Telgmann-Rauber A."/>
            <person name="Kanno A."/>
            <person name="Yue Z."/>
            <person name="Chen H."/>
            <person name="Li W."/>
            <person name="Chen Y."/>
            <person name="Xu X."/>
            <person name="Zhang Y."/>
            <person name="Luo S."/>
            <person name="Chen H."/>
            <person name="Gao J."/>
            <person name="Mao Z."/>
            <person name="Pires J.C."/>
            <person name="Luo M."/>
            <person name="Kudrna D."/>
            <person name="Wing R.A."/>
            <person name="Meyers B.C."/>
            <person name="Yi K."/>
            <person name="Kong H."/>
            <person name="Lavrijsen P."/>
            <person name="Sunseri F."/>
            <person name="Falavigna A."/>
            <person name="Ye Y."/>
            <person name="Leebens-Mack J.H."/>
            <person name="Chen G."/>
        </authorList>
    </citation>
    <scope>NUCLEOTIDE SEQUENCE [LARGE SCALE GENOMIC DNA]</scope>
    <source>
        <strain evidence="5">cv. DH0086</strain>
    </source>
</reference>
<dbReference type="Proteomes" id="UP000243459">
    <property type="component" value="Chromosome 6"/>
</dbReference>
<dbReference type="InterPro" id="IPR011990">
    <property type="entry name" value="TPR-like_helical_dom_sf"/>
</dbReference>
<dbReference type="Pfam" id="PF01535">
    <property type="entry name" value="PPR"/>
    <property type="match status" value="1"/>
</dbReference>
<dbReference type="AlphaFoldDB" id="A0A5P1EJH0"/>
<dbReference type="EMBL" id="CM007386">
    <property type="protein sequence ID" value="ONK66118.1"/>
    <property type="molecule type" value="Genomic_DNA"/>
</dbReference>
<evidence type="ECO:0000256" key="1">
    <source>
        <dbReference type="ARBA" id="ARBA00007626"/>
    </source>
</evidence>
<feature type="repeat" description="PPR" evidence="3">
    <location>
        <begin position="459"/>
        <end position="493"/>
    </location>
</feature>
<keyword evidence="2" id="KW-0677">Repeat</keyword>
<protein>
    <recommendedName>
        <fullName evidence="6">Pentacotripeptide-repeat region of PRORP domain-containing protein</fullName>
    </recommendedName>
</protein>
<feature type="repeat" description="PPR" evidence="3">
    <location>
        <begin position="283"/>
        <end position="317"/>
    </location>
</feature>
<proteinExistence type="inferred from homology"/>
<dbReference type="Pfam" id="PF13041">
    <property type="entry name" value="PPR_2"/>
    <property type="match status" value="4"/>
</dbReference>
<dbReference type="Gramene" id="ONK66118">
    <property type="protein sequence ID" value="ONK66118"/>
    <property type="gene ID" value="A4U43_C06F4330"/>
</dbReference>
<dbReference type="PROSITE" id="PS51375">
    <property type="entry name" value="PPR"/>
    <property type="match status" value="7"/>
</dbReference>
<evidence type="ECO:0008006" key="6">
    <source>
        <dbReference type="Google" id="ProtNLM"/>
    </source>
</evidence>
<dbReference type="PANTHER" id="PTHR46128">
    <property type="entry name" value="MITOCHONDRIAL GROUP I INTRON SPLICING FACTOR CCM1"/>
    <property type="match status" value="1"/>
</dbReference>
<keyword evidence="5" id="KW-1185">Reference proteome</keyword>
<evidence type="ECO:0000313" key="5">
    <source>
        <dbReference type="Proteomes" id="UP000243459"/>
    </source>
</evidence>
<name>A0A5P1EJH0_ASPOF</name>
<dbReference type="NCBIfam" id="TIGR00756">
    <property type="entry name" value="PPR"/>
    <property type="match status" value="8"/>
</dbReference>
<dbReference type="PANTHER" id="PTHR46128:SF176">
    <property type="entry name" value="PENTACOTRIPEPTIDE-REPEAT REGION OF PRORP DOMAIN-CONTAINING PROTEIN"/>
    <property type="match status" value="1"/>
</dbReference>
<comment type="similarity">
    <text evidence="1">Belongs to the PPR family. P subfamily.</text>
</comment>
<evidence type="ECO:0000256" key="2">
    <source>
        <dbReference type="ARBA" id="ARBA00022737"/>
    </source>
</evidence>
<gene>
    <name evidence="4" type="ORF">A4U43_C06F4330</name>
</gene>
<feature type="repeat" description="PPR" evidence="3">
    <location>
        <begin position="388"/>
        <end position="418"/>
    </location>
</feature>
<dbReference type="OMA" id="CMKGRMS"/>
<sequence>MLLAAVVLEEPAAKSKPSRTQTKFQPASICFSSLLLPRRPLSTSSGDLTDAKLISTLFLLCPHRLTSFFRLITPSVALFSIRRISNPSSALRLLSLLSSELHVGHCPSSYCHVIALLARSNLGADALKVLDEMAERRCTIESSFIDFLLSSFVKSGDLNSCLRLVSRAVGLKIRIGTYAFNNLLGTLISRNRAQDAIFLFREQLGLQIFAPDTCSFNSVINACCRVGDVDGAFGFFKRMGEFGCVADTITHNVLIDGLCKANMVDRGCDILRGVSLDGSCLLNVKSYTSVISGFCKLGRMEEANKVFEEMVESGIKPSRITYNVLIDGYGKVCDLKAANLVYERMRICGCSPDVVTYTSLIHGYCRSGQVDDAMRILHEMGGKEVRPNAYTFSIIIDSFCKKNRLKEAREILRELNGRKDILPHAFIYNPVIDGFCKAGDVEEANSILGEMEERGCRPDKHTYTILIIGHCVRGRMSEAIGLFNKMVATGCAPDSIAVNNFVSLLLKAGMPSEAKRIVEIASGKNMGLDLSLSKEIPSLLTKRADVSVAV</sequence>
<evidence type="ECO:0000313" key="4">
    <source>
        <dbReference type="EMBL" id="ONK66118.1"/>
    </source>
</evidence>
<dbReference type="InterPro" id="IPR002885">
    <property type="entry name" value="PPR_rpt"/>
</dbReference>
<feature type="repeat" description="PPR" evidence="3">
    <location>
        <begin position="212"/>
        <end position="246"/>
    </location>
</feature>
<evidence type="ECO:0000256" key="3">
    <source>
        <dbReference type="PROSITE-ProRule" id="PRU00708"/>
    </source>
</evidence>
<dbReference type="InterPro" id="IPR050872">
    <property type="entry name" value="PPR_P_subfamily"/>
</dbReference>
<organism evidence="4 5">
    <name type="scientific">Asparagus officinalis</name>
    <name type="common">Garden asparagus</name>
    <dbReference type="NCBI Taxonomy" id="4686"/>
    <lineage>
        <taxon>Eukaryota</taxon>
        <taxon>Viridiplantae</taxon>
        <taxon>Streptophyta</taxon>
        <taxon>Embryophyta</taxon>
        <taxon>Tracheophyta</taxon>
        <taxon>Spermatophyta</taxon>
        <taxon>Magnoliopsida</taxon>
        <taxon>Liliopsida</taxon>
        <taxon>Asparagales</taxon>
        <taxon>Asparagaceae</taxon>
        <taxon>Asparagoideae</taxon>
        <taxon>Asparagus</taxon>
    </lineage>
</organism>
<accession>A0A5P1EJH0</accession>
<feature type="repeat" description="PPR" evidence="3">
    <location>
        <begin position="424"/>
        <end position="458"/>
    </location>
</feature>